<keyword evidence="2" id="KW-1185">Reference proteome</keyword>
<name>T0L3S7_9MICR</name>
<dbReference type="AlphaFoldDB" id="T0L3S7"/>
<dbReference type="HOGENOM" id="CLU_1156682_0_0_1"/>
<reference evidence="1 2" key="1">
    <citation type="journal article" date="2013" name="BMC Genomics">
        <title>Genome sequencing and comparative genomics of honey bee microsporidia, Nosema apis reveal novel insights into host-parasite interactions.</title>
        <authorList>
            <person name="Chen Yp."/>
            <person name="Pettis J.S."/>
            <person name="Zhao Y."/>
            <person name="Liu X."/>
            <person name="Tallon L.J."/>
            <person name="Sadzewicz L.D."/>
            <person name="Li R."/>
            <person name="Zheng H."/>
            <person name="Huang S."/>
            <person name="Zhang X."/>
            <person name="Hamilton M.C."/>
            <person name="Pernal S.F."/>
            <person name="Melathopoulos A.P."/>
            <person name="Yan X."/>
            <person name="Evans J.D."/>
        </authorList>
    </citation>
    <scope>NUCLEOTIDE SEQUENCE [LARGE SCALE GENOMIC DNA]</scope>
    <source>
        <strain evidence="1 2">BRL 01</strain>
    </source>
</reference>
<dbReference type="VEuPathDB" id="MicrosporidiaDB:NAPIS_ORF00287"/>
<dbReference type="EMBL" id="KE646981">
    <property type="protein sequence ID" value="EQB62137.1"/>
    <property type="molecule type" value="Genomic_DNA"/>
</dbReference>
<evidence type="ECO:0000313" key="2">
    <source>
        <dbReference type="Proteomes" id="UP000053780"/>
    </source>
</evidence>
<protein>
    <submittedName>
        <fullName evidence="1">Uncharacterized protein</fullName>
    </submittedName>
</protein>
<sequence>MEIIKNEYIMPIILNLENRRLDEQKILYIIIITNEILNIDINNNFKNDNKQILLERILSTNFFKKHNNKFINYNLYKKALQINLNVLEKYITYEDILKTTIKYINNLKEINTRFLFIFGFQSLFNTFSKEDIPRLYYIITILHTLIKDKDNYDLYFHEKMFNILSLSYSKYKNIYNYVKFIEKDFESDLFKIIYIYLIMNSVEIKSALQKFKEIQNDEIHFTYINYLIILTNKLKANCLE</sequence>
<organism evidence="1 2">
    <name type="scientific">Vairimorpha apis BRL 01</name>
    <dbReference type="NCBI Taxonomy" id="1037528"/>
    <lineage>
        <taxon>Eukaryota</taxon>
        <taxon>Fungi</taxon>
        <taxon>Fungi incertae sedis</taxon>
        <taxon>Microsporidia</taxon>
        <taxon>Nosematidae</taxon>
        <taxon>Vairimorpha</taxon>
    </lineage>
</organism>
<evidence type="ECO:0000313" key="1">
    <source>
        <dbReference type="EMBL" id="EQB62137.1"/>
    </source>
</evidence>
<gene>
    <name evidence="1" type="ORF">NAPIS_ORF00287</name>
</gene>
<dbReference type="Proteomes" id="UP000053780">
    <property type="component" value="Unassembled WGS sequence"/>
</dbReference>
<accession>T0L3S7</accession>
<proteinExistence type="predicted"/>